<dbReference type="Pfam" id="PF02371">
    <property type="entry name" value="Transposase_20"/>
    <property type="match status" value="1"/>
</dbReference>
<dbReference type="Proteomes" id="UP000181951">
    <property type="component" value="Unassembled WGS sequence"/>
</dbReference>
<dbReference type="NCBIfam" id="NF033542">
    <property type="entry name" value="transpos_IS110"/>
    <property type="match status" value="1"/>
</dbReference>
<proteinExistence type="predicted"/>
<keyword evidence="5" id="KW-1185">Reference proteome</keyword>
<dbReference type="Pfam" id="PF01548">
    <property type="entry name" value="DEDD_Tnp_IS110"/>
    <property type="match status" value="1"/>
</dbReference>
<keyword evidence="1" id="KW-0175">Coiled coil</keyword>
<sequence>MHVVGIDGHKKTHTLVAVDPLGRRVSEVTVAATPAGHAQAIKWFTQFGRVLLAIEDCRHLTRRFEADLLVAGHEVVRVHTRLMAGARRSARERGKSDPIDAEAVARVALREPDLPRASLAGPARDVKLLADHRRRLVRSRTAAANKLRWFLHEIDPELPVPSRGLRRLCVFDALAAALADHAGVVVEIARDLVVECRRLTEQINALEARLRKLVEVLAPSLLAIPGCGVLSAAVLIGETAGANRFKSKDAYARFTGTAPIPVWSSNKIRVRLNRGGNRAINHALHMIAVTQVRRGGEGADYFAKQLARGKTPKEAVRLLRRRISDRVFRALLADEGAAQPTTAPSDLPVRLAA</sequence>
<dbReference type="PANTHER" id="PTHR33055:SF16">
    <property type="entry name" value="TRANSPOSASE FOR INSERTION SEQUENCE ELEMENT IS1547"/>
    <property type="match status" value="1"/>
</dbReference>
<evidence type="ECO:0000256" key="1">
    <source>
        <dbReference type="SAM" id="Coils"/>
    </source>
</evidence>
<dbReference type="GO" id="GO:0004803">
    <property type="term" value="F:transposase activity"/>
    <property type="evidence" value="ECO:0007669"/>
    <property type="project" value="InterPro"/>
</dbReference>
<dbReference type="PANTHER" id="PTHR33055">
    <property type="entry name" value="TRANSPOSASE FOR INSERTION SEQUENCE ELEMENT IS1111A"/>
    <property type="match status" value="1"/>
</dbReference>
<dbReference type="GO" id="GO:0003677">
    <property type="term" value="F:DNA binding"/>
    <property type="evidence" value="ECO:0007669"/>
    <property type="project" value="InterPro"/>
</dbReference>
<reference evidence="4 5" key="1">
    <citation type="submission" date="2016-10" db="EMBL/GenBank/DDBJ databases">
        <authorList>
            <person name="de Groot N.N."/>
        </authorList>
    </citation>
    <scope>NUCLEOTIDE SEQUENCE [LARGE SCALE GENOMIC DNA]</scope>
    <source>
        <strain evidence="4 5">CGMCC 4.2026</strain>
    </source>
</reference>
<dbReference type="OrthoDB" id="4337860at2"/>
<dbReference type="InterPro" id="IPR003346">
    <property type="entry name" value="Transposase_20"/>
</dbReference>
<accession>A0A1H8U6A3</accession>
<protein>
    <submittedName>
        <fullName evidence="4">Transposase</fullName>
    </submittedName>
</protein>
<gene>
    <name evidence="4" type="ORF">SAMN05216267_106425</name>
</gene>
<evidence type="ECO:0000313" key="4">
    <source>
        <dbReference type="EMBL" id="SEO98374.1"/>
    </source>
</evidence>
<name>A0A1H8U6A3_9ACTN</name>
<dbReference type="InterPro" id="IPR047650">
    <property type="entry name" value="Transpos_IS110"/>
</dbReference>
<dbReference type="RefSeq" id="WP_069461716.1">
    <property type="nucleotide sequence ID" value="NZ_FODD01000064.1"/>
</dbReference>
<organism evidence="4 5">
    <name type="scientific">Actinacidiphila rubida</name>
    <dbReference type="NCBI Taxonomy" id="310780"/>
    <lineage>
        <taxon>Bacteria</taxon>
        <taxon>Bacillati</taxon>
        <taxon>Actinomycetota</taxon>
        <taxon>Actinomycetes</taxon>
        <taxon>Kitasatosporales</taxon>
        <taxon>Streptomycetaceae</taxon>
        <taxon>Actinacidiphila</taxon>
    </lineage>
</organism>
<feature type="domain" description="Transposase IS110-like N-terminal" evidence="2">
    <location>
        <begin position="4"/>
        <end position="155"/>
    </location>
</feature>
<evidence type="ECO:0000259" key="3">
    <source>
        <dbReference type="Pfam" id="PF02371"/>
    </source>
</evidence>
<evidence type="ECO:0000259" key="2">
    <source>
        <dbReference type="Pfam" id="PF01548"/>
    </source>
</evidence>
<dbReference type="EMBL" id="FODD01000064">
    <property type="protein sequence ID" value="SEO98374.1"/>
    <property type="molecule type" value="Genomic_DNA"/>
</dbReference>
<dbReference type="AlphaFoldDB" id="A0A1H8U6A3"/>
<evidence type="ECO:0000313" key="5">
    <source>
        <dbReference type="Proteomes" id="UP000181951"/>
    </source>
</evidence>
<feature type="domain" description="Transposase IS116/IS110/IS902 C-terminal" evidence="3">
    <location>
        <begin position="221"/>
        <end position="301"/>
    </location>
</feature>
<dbReference type="STRING" id="310780.SAMN05216267_106425"/>
<dbReference type="InterPro" id="IPR002525">
    <property type="entry name" value="Transp_IS110-like_N"/>
</dbReference>
<dbReference type="GO" id="GO:0006313">
    <property type="term" value="P:DNA transposition"/>
    <property type="evidence" value="ECO:0007669"/>
    <property type="project" value="InterPro"/>
</dbReference>
<feature type="coiled-coil region" evidence="1">
    <location>
        <begin position="189"/>
        <end position="216"/>
    </location>
</feature>